<dbReference type="NCBIfam" id="TIGR02537">
    <property type="entry name" value="arch_flag_Nterm"/>
    <property type="match status" value="1"/>
</dbReference>
<keyword evidence="1" id="KW-0812">Transmembrane</keyword>
<dbReference type="GeneID" id="97611436"/>
<comment type="caution">
    <text evidence="3">The sequence shown here is derived from an EMBL/GenBank/DDBJ whole genome shotgun (WGS) entry which is preliminary data.</text>
</comment>
<keyword evidence="1" id="KW-0472">Membrane</keyword>
<sequence>MLKFNQKDNAVSPVIGVLLMLVVTIIIAAVVSGFAGGLAGGTEKAPQIALGVEAKYGESITLTHEGGDPLSWANIEIKTLIPTGSNKDMSYSIVKTSGTYLPTGDPISDYTEAFKPGDSARFDWDDCFATSSYGLMAPSAGDPLNVQIFDTNSGKTIVTKQVSVLP</sequence>
<organism evidence="3 4">
    <name type="scientific">Methanospirillum stamsii</name>
    <dbReference type="NCBI Taxonomy" id="1277351"/>
    <lineage>
        <taxon>Archaea</taxon>
        <taxon>Methanobacteriati</taxon>
        <taxon>Methanobacteriota</taxon>
        <taxon>Stenosarchaea group</taxon>
        <taxon>Methanomicrobia</taxon>
        <taxon>Methanomicrobiales</taxon>
        <taxon>Methanospirillaceae</taxon>
        <taxon>Methanospirillum</taxon>
    </lineage>
</organism>
<feature type="domain" description="Archaeal Type IV pilin N-terminal" evidence="2">
    <location>
        <begin position="9"/>
        <end position="79"/>
    </location>
</feature>
<dbReference type="Pfam" id="PF07790">
    <property type="entry name" value="Pilin_N"/>
    <property type="match status" value="1"/>
</dbReference>
<dbReference type="RefSeq" id="WP_109941997.1">
    <property type="nucleotide sequence ID" value="NZ_CP176366.1"/>
</dbReference>
<accession>A0A2V2N387</accession>
<evidence type="ECO:0000256" key="1">
    <source>
        <dbReference type="SAM" id="Phobius"/>
    </source>
</evidence>
<keyword evidence="1" id="KW-1133">Transmembrane helix</keyword>
<feature type="transmembrane region" description="Helical" evidence="1">
    <location>
        <begin position="12"/>
        <end position="35"/>
    </location>
</feature>
<evidence type="ECO:0000259" key="2">
    <source>
        <dbReference type="Pfam" id="PF07790"/>
    </source>
</evidence>
<protein>
    <recommendedName>
        <fullName evidence="2">Archaeal Type IV pilin N-terminal domain-containing protein</fullName>
    </recommendedName>
</protein>
<evidence type="ECO:0000313" key="4">
    <source>
        <dbReference type="Proteomes" id="UP000245934"/>
    </source>
</evidence>
<name>A0A2V2N387_9EURY</name>
<reference evidence="3 4" key="1">
    <citation type="submission" date="2018-05" db="EMBL/GenBank/DDBJ databases">
        <title>Draft genome of Methanospirillum stamsii Pt1.</title>
        <authorList>
            <person name="Dueholm M.S."/>
            <person name="Nielsen P.H."/>
            <person name="Bakmann L.F."/>
            <person name="Otzen D.E."/>
        </authorList>
    </citation>
    <scope>NUCLEOTIDE SEQUENCE [LARGE SCALE GENOMIC DNA]</scope>
    <source>
        <strain evidence="3 4">Pt1</strain>
    </source>
</reference>
<keyword evidence="4" id="KW-1185">Reference proteome</keyword>
<dbReference type="Proteomes" id="UP000245934">
    <property type="component" value="Unassembled WGS sequence"/>
</dbReference>
<gene>
    <name evidence="3" type="ORF">DLD82_15285</name>
</gene>
<dbReference type="EMBL" id="QGMZ01000040">
    <property type="protein sequence ID" value="PWR70657.1"/>
    <property type="molecule type" value="Genomic_DNA"/>
</dbReference>
<dbReference type="AlphaFoldDB" id="A0A2V2N387"/>
<dbReference type="InterPro" id="IPR013373">
    <property type="entry name" value="Flagellin/pilin_N_arc"/>
</dbReference>
<evidence type="ECO:0000313" key="3">
    <source>
        <dbReference type="EMBL" id="PWR70657.1"/>
    </source>
</evidence>
<proteinExistence type="predicted"/>
<dbReference type="InterPro" id="IPR012859">
    <property type="entry name" value="Pilin_N_archaeal"/>
</dbReference>